<dbReference type="Proteomes" id="UP000178240">
    <property type="component" value="Unassembled WGS sequence"/>
</dbReference>
<dbReference type="InterPro" id="IPR015422">
    <property type="entry name" value="PyrdxlP-dep_Trfase_small"/>
</dbReference>
<feature type="domain" description="Aminotransferase class I/classII large" evidence="6">
    <location>
        <begin position="32"/>
        <end position="377"/>
    </location>
</feature>
<dbReference type="CDD" id="cd00609">
    <property type="entry name" value="AAT_like"/>
    <property type="match status" value="1"/>
</dbReference>
<comment type="similarity">
    <text evidence="2">Belongs to the class-I pyridoxal-phosphate-dependent aminotransferase family.</text>
</comment>
<accession>A0A1G1Y2K3</accession>
<dbReference type="AlphaFoldDB" id="A0A1G1Y2K3"/>
<evidence type="ECO:0000256" key="2">
    <source>
        <dbReference type="ARBA" id="ARBA00007441"/>
    </source>
</evidence>
<dbReference type="SUPFAM" id="SSF53383">
    <property type="entry name" value="PLP-dependent transferases"/>
    <property type="match status" value="1"/>
</dbReference>
<keyword evidence="3" id="KW-0032">Aminotransferase</keyword>
<dbReference type="Gene3D" id="3.40.640.10">
    <property type="entry name" value="Type I PLP-dependent aspartate aminotransferase-like (Major domain)"/>
    <property type="match status" value="1"/>
</dbReference>
<dbReference type="GO" id="GO:0030170">
    <property type="term" value="F:pyridoxal phosphate binding"/>
    <property type="evidence" value="ECO:0007669"/>
    <property type="project" value="InterPro"/>
</dbReference>
<evidence type="ECO:0000256" key="4">
    <source>
        <dbReference type="ARBA" id="ARBA00022679"/>
    </source>
</evidence>
<dbReference type="InterPro" id="IPR004839">
    <property type="entry name" value="Aminotransferase_I/II_large"/>
</dbReference>
<dbReference type="NCBIfam" id="NF005744">
    <property type="entry name" value="PRK07568.1"/>
    <property type="match status" value="1"/>
</dbReference>
<dbReference type="EMBL" id="MHIE01000003">
    <property type="protein sequence ID" value="OGY46522.1"/>
    <property type="molecule type" value="Genomic_DNA"/>
</dbReference>
<evidence type="ECO:0000313" key="8">
    <source>
        <dbReference type="Proteomes" id="UP000178240"/>
    </source>
</evidence>
<organism evidence="7 8">
    <name type="scientific">Candidatus Buchananbacteria bacterium RIFCSPHIGHO2_01_FULL_44_11</name>
    <dbReference type="NCBI Taxonomy" id="1797535"/>
    <lineage>
        <taxon>Bacteria</taxon>
        <taxon>Candidatus Buchananiibacteriota</taxon>
    </lineage>
</organism>
<dbReference type="PANTHER" id="PTHR46383">
    <property type="entry name" value="ASPARTATE AMINOTRANSFERASE"/>
    <property type="match status" value="1"/>
</dbReference>
<comment type="caution">
    <text evidence="7">The sequence shown here is derived from an EMBL/GenBank/DDBJ whole genome shotgun (WGS) entry which is preliminary data.</text>
</comment>
<gene>
    <name evidence="7" type="ORF">A2744_03690</name>
</gene>
<evidence type="ECO:0000256" key="5">
    <source>
        <dbReference type="ARBA" id="ARBA00022898"/>
    </source>
</evidence>
<evidence type="ECO:0000259" key="6">
    <source>
        <dbReference type="Pfam" id="PF00155"/>
    </source>
</evidence>
<reference evidence="7 8" key="1">
    <citation type="journal article" date="2016" name="Nat. Commun.">
        <title>Thousands of microbial genomes shed light on interconnected biogeochemical processes in an aquifer system.</title>
        <authorList>
            <person name="Anantharaman K."/>
            <person name="Brown C.T."/>
            <person name="Hug L.A."/>
            <person name="Sharon I."/>
            <person name="Castelle C.J."/>
            <person name="Probst A.J."/>
            <person name="Thomas B.C."/>
            <person name="Singh A."/>
            <person name="Wilkins M.J."/>
            <person name="Karaoz U."/>
            <person name="Brodie E.L."/>
            <person name="Williams K.H."/>
            <person name="Hubbard S.S."/>
            <person name="Banfield J.F."/>
        </authorList>
    </citation>
    <scope>NUCLEOTIDE SEQUENCE [LARGE SCALE GENOMIC DNA]</scope>
</reference>
<proteinExistence type="inferred from homology"/>
<evidence type="ECO:0000256" key="3">
    <source>
        <dbReference type="ARBA" id="ARBA00022576"/>
    </source>
</evidence>
<protein>
    <recommendedName>
        <fullName evidence="6">Aminotransferase class I/classII large domain-containing protein</fullName>
    </recommendedName>
</protein>
<dbReference type="GO" id="GO:0008483">
    <property type="term" value="F:transaminase activity"/>
    <property type="evidence" value="ECO:0007669"/>
    <property type="project" value="UniProtKB-KW"/>
</dbReference>
<dbReference type="STRING" id="1797535.A2744_03690"/>
<dbReference type="Pfam" id="PF00155">
    <property type="entry name" value="Aminotran_1_2"/>
    <property type="match status" value="1"/>
</dbReference>
<dbReference type="InterPro" id="IPR015421">
    <property type="entry name" value="PyrdxlP-dep_Trfase_major"/>
</dbReference>
<dbReference type="InterPro" id="IPR015424">
    <property type="entry name" value="PyrdxlP-dep_Trfase"/>
</dbReference>
<evidence type="ECO:0000256" key="1">
    <source>
        <dbReference type="ARBA" id="ARBA00001933"/>
    </source>
</evidence>
<keyword evidence="5" id="KW-0663">Pyridoxal phosphate</keyword>
<dbReference type="Gene3D" id="3.90.1150.10">
    <property type="entry name" value="Aspartate Aminotransferase, domain 1"/>
    <property type="match status" value="1"/>
</dbReference>
<comment type="cofactor">
    <cofactor evidence="1">
        <name>pyridoxal 5'-phosphate</name>
        <dbReference type="ChEBI" id="CHEBI:597326"/>
    </cofactor>
</comment>
<name>A0A1G1Y2K3_9BACT</name>
<evidence type="ECO:0000313" key="7">
    <source>
        <dbReference type="EMBL" id="OGY46522.1"/>
    </source>
</evidence>
<dbReference type="InterPro" id="IPR050596">
    <property type="entry name" value="AspAT/PAT-like"/>
</dbReference>
<dbReference type="GO" id="GO:0006520">
    <property type="term" value="P:amino acid metabolic process"/>
    <property type="evidence" value="ECO:0007669"/>
    <property type="project" value="InterPro"/>
</dbReference>
<keyword evidence="4" id="KW-0808">Transferase</keyword>
<sequence length="396" mass="43855">MPKVSKRGQNILSSPIRKFLPLMLKAEIEGVKVFKLNVGDPDIAIPPQLLPAIKKYKNKSLGYAPSPGISEHVAAWLKYYGDFGVKLKPENLIPTVGGAEAILLAILATTDPGDEIIVFEPLYASYKGFAAMASVKLVPITLKIENNFALPPAKDIIKKISRKTKAIVLINPDNPTGAVRTRAEINRLVKIARGHNLFIITDETYREIVFFGQPGSVLQVPAAKNCTILVDSVSKRFSCPGARIGVIVSYNQVLMSAVLKFAMVRLSAPTLEQIGLIPILKNARAYTKKITREYKKRRDLVFTALTKIPGVKCQKPNGAFYIIAGLPVKNSEDFVKFLLTKFRYQNQTLMLTPAQDFYVTPGLGKNEVRLAYVLNTQSLKQAMLILKKALEAYKNR</sequence>
<dbReference type="PANTHER" id="PTHR46383:SF1">
    <property type="entry name" value="ASPARTATE AMINOTRANSFERASE"/>
    <property type="match status" value="1"/>
</dbReference>